<evidence type="ECO:0000313" key="2">
    <source>
        <dbReference type="Proteomes" id="UP001055879"/>
    </source>
</evidence>
<evidence type="ECO:0000313" key="1">
    <source>
        <dbReference type="EMBL" id="KAI3706435.1"/>
    </source>
</evidence>
<dbReference type="Proteomes" id="UP001055879">
    <property type="component" value="Linkage Group LG08"/>
</dbReference>
<dbReference type="EMBL" id="CM042054">
    <property type="protein sequence ID" value="KAI3706435.1"/>
    <property type="molecule type" value="Genomic_DNA"/>
</dbReference>
<sequence length="202" mass="23220">MANAKPPTQNQPPPPRYNLVRLIAIVLLALIVLVGLTILIIWLTIKPKKLVYSIEDGSVHNYNLSNSNHLNATYYFVLRAYNPNKKVSVYYDKVHIVVLYDDQTISTGIIDPFYQPKRNATRFKLNLSSHDVTLPQQIARDLKVERSSGQIEMIVKLKARIRFKVGMWKSRHYRMKVTCAPILVHYYSSSKGFQTISCDVDI</sequence>
<comment type="caution">
    <text evidence="1">The sequence shown here is derived from an EMBL/GenBank/DDBJ whole genome shotgun (WGS) entry which is preliminary data.</text>
</comment>
<name>A0ACB9ADB9_ARCLA</name>
<accession>A0ACB9ADB9</accession>
<protein>
    <submittedName>
        <fullName evidence="1">Uncharacterized protein</fullName>
    </submittedName>
</protein>
<gene>
    <name evidence="1" type="ORF">L6452_24179</name>
</gene>
<reference evidence="2" key="1">
    <citation type="journal article" date="2022" name="Mol. Ecol. Resour.">
        <title>The genomes of chicory, endive, great burdock and yacon provide insights into Asteraceae palaeo-polyploidization history and plant inulin production.</title>
        <authorList>
            <person name="Fan W."/>
            <person name="Wang S."/>
            <person name="Wang H."/>
            <person name="Wang A."/>
            <person name="Jiang F."/>
            <person name="Liu H."/>
            <person name="Zhao H."/>
            <person name="Xu D."/>
            <person name="Zhang Y."/>
        </authorList>
    </citation>
    <scope>NUCLEOTIDE SEQUENCE [LARGE SCALE GENOMIC DNA]</scope>
    <source>
        <strain evidence="2">cv. Niubang</strain>
    </source>
</reference>
<organism evidence="1 2">
    <name type="scientific">Arctium lappa</name>
    <name type="common">Greater burdock</name>
    <name type="synonym">Lappa major</name>
    <dbReference type="NCBI Taxonomy" id="4217"/>
    <lineage>
        <taxon>Eukaryota</taxon>
        <taxon>Viridiplantae</taxon>
        <taxon>Streptophyta</taxon>
        <taxon>Embryophyta</taxon>
        <taxon>Tracheophyta</taxon>
        <taxon>Spermatophyta</taxon>
        <taxon>Magnoliopsida</taxon>
        <taxon>eudicotyledons</taxon>
        <taxon>Gunneridae</taxon>
        <taxon>Pentapetalae</taxon>
        <taxon>asterids</taxon>
        <taxon>campanulids</taxon>
        <taxon>Asterales</taxon>
        <taxon>Asteraceae</taxon>
        <taxon>Carduoideae</taxon>
        <taxon>Cardueae</taxon>
        <taxon>Arctiinae</taxon>
        <taxon>Arctium</taxon>
    </lineage>
</organism>
<reference evidence="1 2" key="2">
    <citation type="journal article" date="2022" name="Mol. Ecol. Resour.">
        <title>The genomes of chicory, endive, great burdock and yacon provide insights into Asteraceae paleo-polyploidization history and plant inulin production.</title>
        <authorList>
            <person name="Fan W."/>
            <person name="Wang S."/>
            <person name="Wang H."/>
            <person name="Wang A."/>
            <person name="Jiang F."/>
            <person name="Liu H."/>
            <person name="Zhao H."/>
            <person name="Xu D."/>
            <person name="Zhang Y."/>
        </authorList>
    </citation>
    <scope>NUCLEOTIDE SEQUENCE [LARGE SCALE GENOMIC DNA]</scope>
    <source>
        <strain evidence="2">cv. Niubang</strain>
    </source>
</reference>
<keyword evidence="2" id="KW-1185">Reference proteome</keyword>
<proteinExistence type="predicted"/>